<evidence type="ECO:0000313" key="1">
    <source>
        <dbReference type="EMBL" id="DAF62637.1"/>
    </source>
</evidence>
<proteinExistence type="predicted"/>
<reference evidence="1" key="1">
    <citation type="journal article" date="2021" name="Proc. Natl. Acad. Sci. U.S.A.">
        <title>A Catalog of Tens of Thousands of Viruses from Human Metagenomes Reveals Hidden Associations with Chronic Diseases.</title>
        <authorList>
            <person name="Tisza M.J."/>
            <person name="Buck C.B."/>
        </authorList>
    </citation>
    <scope>NUCLEOTIDE SEQUENCE</scope>
    <source>
        <strain evidence="1">CtTfn5</strain>
    </source>
</reference>
<protein>
    <submittedName>
        <fullName evidence="1">TRCF domain</fullName>
    </submittedName>
</protein>
<dbReference type="EMBL" id="BK032825">
    <property type="protein sequence ID" value="DAF62637.1"/>
    <property type="molecule type" value="Genomic_DNA"/>
</dbReference>
<accession>A0A8S5TH79</accession>
<name>A0A8S5TH79_9CAUD</name>
<organism evidence="1">
    <name type="scientific">Siphoviridae sp. ctTfn5</name>
    <dbReference type="NCBI Taxonomy" id="2827878"/>
    <lineage>
        <taxon>Viruses</taxon>
        <taxon>Duplodnaviria</taxon>
        <taxon>Heunggongvirae</taxon>
        <taxon>Uroviricota</taxon>
        <taxon>Caudoviricetes</taxon>
    </lineage>
</organism>
<sequence length="135" mass="15946">MNELKEKQTQLDDDLRWCVEQRFKRADLMRFSFADEVIDMLSEMSDGFGGEIDAIADMYENGIDDYFTQLNDKEDDFDFYCKHAADIERFLNECEDEYGKLPAIERPCFFGTVYLMLNLVITKLYFLLESEGCFE</sequence>